<dbReference type="Proteomes" id="UP000006589">
    <property type="component" value="Chromosome"/>
</dbReference>
<dbReference type="OrthoDB" id="531205at2"/>
<dbReference type="Gene3D" id="3.40.50.300">
    <property type="entry name" value="P-loop containing nucleotide triphosphate hydrolases"/>
    <property type="match status" value="1"/>
</dbReference>
<dbReference type="eggNOG" id="COG0645">
    <property type="taxonomic scope" value="Bacteria"/>
</dbReference>
<dbReference type="STRING" id="426355.Mrad2831_4505"/>
<gene>
    <name evidence="1" type="ordered locus">Mrad2831_4505</name>
</gene>
<protein>
    <submittedName>
        <fullName evidence="1">Uncharacterized protein</fullName>
    </submittedName>
</protein>
<accession>B1M510</accession>
<evidence type="ECO:0000313" key="2">
    <source>
        <dbReference type="Proteomes" id="UP000006589"/>
    </source>
</evidence>
<dbReference type="GeneID" id="6140571"/>
<reference evidence="1 2" key="1">
    <citation type="submission" date="2008-03" db="EMBL/GenBank/DDBJ databases">
        <title>Complete sequence of chromosome of Methylobacterium radiotolerans JCM 2831.</title>
        <authorList>
            <consortium name="US DOE Joint Genome Institute"/>
            <person name="Copeland A."/>
            <person name="Lucas S."/>
            <person name="Lapidus A."/>
            <person name="Glavina del Rio T."/>
            <person name="Dalin E."/>
            <person name="Tice H."/>
            <person name="Bruce D."/>
            <person name="Goodwin L."/>
            <person name="Pitluck S."/>
            <person name="Kiss H."/>
            <person name="Brettin T."/>
            <person name="Detter J.C."/>
            <person name="Han C."/>
            <person name="Kuske C.R."/>
            <person name="Schmutz J."/>
            <person name="Larimer F."/>
            <person name="Land M."/>
            <person name="Hauser L."/>
            <person name="Kyrpides N."/>
            <person name="Mikhailova N."/>
            <person name="Marx C.J."/>
            <person name="Richardson P."/>
        </authorList>
    </citation>
    <scope>NUCLEOTIDE SEQUENCE [LARGE SCALE GENOMIC DNA]</scope>
    <source>
        <strain evidence="2">ATCC 27329 / DSM 1819 / JCM 2831 / NBRC 15690 / NCIMB 10815 / 0-1</strain>
    </source>
</reference>
<organism evidence="1 2">
    <name type="scientific">Methylobacterium radiotolerans (strain ATCC 27329 / DSM 1819 / JCM 2831 / NBRC 15690 / NCIMB 10815 / 0-1)</name>
    <dbReference type="NCBI Taxonomy" id="426355"/>
    <lineage>
        <taxon>Bacteria</taxon>
        <taxon>Pseudomonadati</taxon>
        <taxon>Pseudomonadota</taxon>
        <taxon>Alphaproteobacteria</taxon>
        <taxon>Hyphomicrobiales</taxon>
        <taxon>Methylobacteriaceae</taxon>
        <taxon>Methylobacterium</taxon>
    </lineage>
</organism>
<evidence type="ECO:0000313" key="1">
    <source>
        <dbReference type="EMBL" id="ACB26471.1"/>
    </source>
</evidence>
<dbReference type="RefSeq" id="WP_012321424.1">
    <property type="nucleotide sequence ID" value="NC_010505.1"/>
</dbReference>
<dbReference type="KEGG" id="mrd:Mrad2831_4505"/>
<dbReference type="Pfam" id="PF13671">
    <property type="entry name" value="AAA_33"/>
    <property type="match status" value="1"/>
</dbReference>
<dbReference type="EMBL" id="CP001001">
    <property type="protein sequence ID" value="ACB26471.1"/>
    <property type="molecule type" value="Genomic_DNA"/>
</dbReference>
<dbReference type="HOGENOM" id="CLU_2396329_0_0_5"/>
<dbReference type="AlphaFoldDB" id="B1M510"/>
<sequence>MALLRLGLSVVLDFPASTVASRARMWTLFEAAGVAHRLHVLDVPDAVCQGRLRLQNAGGAHPFTVTDTEFDLFSRYFVPPAPAEGFTRVVHRA</sequence>
<dbReference type="InterPro" id="IPR027417">
    <property type="entry name" value="P-loop_NTPase"/>
</dbReference>
<proteinExistence type="predicted"/>
<name>B1M510_METRJ</name>